<proteinExistence type="predicted"/>
<evidence type="ECO:0000313" key="1">
    <source>
        <dbReference type="EMBL" id="SBW10345.1"/>
    </source>
</evidence>
<organism evidence="1">
    <name type="scientific">uncultured Dysgonomonas sp</name>
    <dbReference type="NCBI Taxonomy" id="206096"/>
    <lineage>
        <taxon>Bacteria</taxon>
        <taxon>Pseudomonadati</taxon>
        <taxon>Bacteroidota</taxon>
        <taxon>Bacteroidia</taxon>
        <taxon>Bacteroidales</taxon>
        <taxon>Dysgonomonadaceae</taxon>
        <taxon>Dysgonomonas</taxon>
        <taxon>environmental samples</taxon>
    </lineage>
</organism>
<dbReference type="AlphaFoldDB" id="A0A212KFM2"/>
<reference evidence="1" key="1">
    <citation type="submission" date="2016-04" db="EMBL/GenBank/DDBJ databases">
        <authorList>
            <person name="Evans L.H."/>
            <person name="Alamgir A."/>
            <person name="Owens N."/>
            <person name="Weber N.D."/>
            <person name="Virtaneva K."/>
            <person name="Barbian K."/>
            <person name="Babar A."/>
            <person name="Rosenke K."/>
        </authorList>
    </citation>
    <scope>NUCLEOTIDE SEQUENCE</scope>
    <source>
        <strain evidence="1">86-2</strain>
    </source>
</reference>
<sequence>MNDYFEQQKAEQQVEKELNVNRWVIISIGYRAKDCNTTDTILYTYTLPVDMSKKYSYVFRWRAAKLQCQYPKEYICIWQSHFDKNTSLRLDHDSLYSKVIRWKGLVTRAKNIIKKYEEERLKTLFHDFENDPIWLDAQVKLQQRVDGHAKLQTALDKALADYNNKKTA</sequence>
<dbReference type="RefSeq" id="WP_296952585.1">
    <property type="nucleotide sequence ID" value="NZ_LT599021.1"/>
</dbReference>
<name>A0A212KFM2_9BACT</name>
<protein>
    <submittedName>
        <fullName evidence="1">Uncharacterized protein</fullName>
    </submittedName>
</protein>
<gene>
    <name evidence="1" type="ORF">KL86DYS2_20047</name>
</gene>
<accession>A0A212KFM2</accession>
<dbReference type="EMBL" id="FLUL01000002">
    <property type="protein sequence ID" value="SBW10345.1"/>
    <property type="molecule type" value="Genomic_DNA"/>
</dbReference>